<name>A0A4R2NW14_RHOAD</name>
<dbReference type="EMBL" id="SLXL01000002">
    <property type="protein sequence ID" value="TCP26339.1"/>
    <property type="molecule type" value="Genomic_DNA"/>
</dbReference>
<proteinExistence type="predicted"/>
<accession>A0A4R2NW14</accession>
<protein>
    <submittedName>
        <fullName evidence="1">Uncharacterized protein</fullName>
    </submittedName>
</protein>
<organism evidence="1 2">
    <name type="scientific">Rhodovulum adriaticum</name>
    <name type="common">Rhodopseudomonas adriatica</name>
    <dbReference type="NCBI Taxonomy" id="35804"/>
    <lineage>
        <taxon>Bacteria</taxon>
        <taxon>Pseudomonadati</taxon>
        <taxon>Pseudomonadota</taxon>
        <taxon>Alphaproteobacteria</taxon>
        <taxon>Rhodobacterales</taxon>
        <taxon>Paracoccaceae</taxon>
        <taxon>Rhodovulum</taxon>
    </lineage>
</organism>
<keyword evidence="2" id="KW-1185">Reference proteome</keyword>
<gene>
    <name evidence="1" type="ORF">EV656_102304</name>
</gene>
<evidence type="ECO:0000313" key="1">
    <source>
        <dbReference type="EMBL" id="TCP26339.1"/>
    </source>
</evidence>
<dbReference type="Proteomes" id="UP000295733">
    <property type="component" value="Unassembled WGS sequence"/>
</dbReference>
<evidence type="ECO:0000313" key="2">
    <source>
        <dbReference type="Proteomes" id="UP000295733"/>
    </source>
</evidence>
<reference evidence="1 2" key="1">
    <citation type="submission" date="2019-03" db="EMBL/GenBank/DDBJ databases">
        <title>Genomic Encyclopedia of Type Strains, Phase IV (KMG-IV): sequencing the most valuable type-strain genomes for metagenomic binning, comparative biology and taxonomic classification.</title>
        <authorList>
            <person name="Goeker M."/>
        </authorList>
    </citation>
    <scope>NUCLEOTIDE SEQUENCE [LARGE SCALE GENOMIC DNA]</scope>
    <source>
        <strain evidence="1 2">DSM 2781</strain>
    </source>
</reference>
<dbReference type="AlphaFoldDB" id="A0A4R2NW14"/>
<comment type="caution">
    <text evidence="1">The sequence shown here is derived from an EMBL/GenBank/DDBJ whole genome shotgun (WGS) entry which is preliminary data.</text>
</comment>
<sequence>MSRTIGQCALTRKNGKFVKCHIIPESLTRPRERGSPLFQTSKGNGPKRRWTSWYDPKLVIREGEDILSAIDDKAIKILRKHLLIWSSWIAFKPHFEILTRVEPVWGCRRVKIEGAQDLHRFFLSIVWRAAASSLPDMSEVALNDGVLAHLREIILGERELSVNFMPVTLTQLSSRQQPHNMSPILDVKVRPPISGMPERVMPIVRLFMDGLVAHCHLNSSDFDILDGNELLVGGADELFISSVTYEGSFQEENLLMNMYETYLGPQQQP</sequence>